<evidence type="ECO:0000259" key="1">
    <source>
        <dbReference type="PROSITE" id="PS51071"/>
    </source>
</evidence>
<evidence type="ECO:0000313" key="2">
    <source>
        <dbReference type="EMBL" id="XAE42095.1"/>
    </source>
</evidence>
<reference evidence="2 3" key="1">
    <citation type="submission" date="2024-04" db="EMBL/GenBank/DDBJ databases">
        <title>Complete genome sequence of Nguyenibacter vanlangesis HBCM-1154, a strain capable of nitrogen fixation, IAA production, and phosphorus solubilization isolated from sugarcane soil.</title>
        <authorList>
            <person name="MY HANH P."/>
        </authorList>
    </citation>
    <scope>NUCLEOTIDE SEQUENCE [LARGE SCALE GENOMIC DNA]</scope>
    <source>
        <strain evidence="2 3">HBCM 1154</strain>
    </source>
</reference>
<dbReference type="PANTHER" id="PTHR30514">
    <property type="entry name" value="GLUCOKINASE"/>
    <property type="match status" value="1"/>
</dbReference>
<dbReference type="SUPFAM" id="SSF46689">
    <property type="entry name" value="Homeodomain-like"/>
    <property type="match status" value="1"/>
</dbReference>
<dbReference type="SUPFAM" id="SSF53697">
    <property type="entry name" value="SIS domain"/>
    <property type="match status" value="1"/>
</dbReference>
<name>A0ABZ3D312_9PROT</name>
<dbReference type="InterPro" id="IPR001347">
    <property type="entry name" value="SIS_dom"/>
</dbReference>
<accession>A0ABZ3D312</accession>
<evidence type="ECO:0000313" key="3">
    <source>
        <dbReference type="Proteomes" id="UP001449795"/>
    </source>
</evidence>
<keyword evidence="3" id="KW-1185">Reference proteome</keyword>
<dbReference type="EMBL" id="CP152276">
    <property type="protein sequence ID" value="XAE42095.1"/>
    <property type="molecule type" value="Genomic_DNA"/>
</dbReference>
<dbReference type="Pfam" id="PF01380">
    <property type="entry name" value="SIS"/>
    <property type="match status" value="1"/>
</dbReference>
<dbReference type="InterPro" id="IPR047640">
    <property type="entry name" value="RpiR-like"/>
</dbReference>
<dbReference type="Proteomes" id="UP001449795">
    <property type="component" value="Chromosome"/>
</dbReference>
<dbReference type="Pfam" id="PF01418">
    <property type="entry name" value="HTH_6"/>
    <property type="match status" value="1"/>
</dbReference>
<dbReference type="PROSITE" id="PS51071">
    <property type="entry name" value="HTH_RPIR"/>
    <property type="match status" value="1"/>
</dbReference>
<dbReference type="InterPro" id="IPR000281">
    <property type="entry name" value="HTH_RpiR"/>
</dbReference>
<organism evidence="2 3">
    <name type="scientific">Nguyenibacter vanlangensis</name>
    <dbReference type="NCBI Taxonomy" id="1216886"/>
    <lineage>
        <taxon>Bacteria</taxon>
        <taxon>Pseudomonadati</taxon>
        <taxon>Pseudomonadota</taxon>
        <taxon>Alphaproteobacteria</taxon>
        <taxon>Acetobacterales</taxon>
        <taxon>Acetobacteraceae</taxon>
        <taxon>Nguyenibacter</taxon>
    </lineage>
</organism>
<dbReference type="InterPro" id="IPR036388">
    <property type="entry name" value="WH-like_DNA-bd_sf"/>
</dbReference>
<dbReference type="RefSeq" id="WP_342627897.1">
    <property type="nucleotide sequence ID" value="NZ_CP152276.1"/>
</dbReference>
<protein>
    <submittedName>
        <fullName evidence="2">MurR/RpiR family transcriptional regulator</fullName>
    </submittedName>
</protein>
<dbReference type="Gene3D" id="1.10.10.10">
    <property type="entry name" value="Winged helix-like DNA-binding domain superfamily/Winged helix DNA-binding domain"/>
    <property type="match status" value="1"/>
</dbReference>
<feature type="domain" description="HTH rpiR-type" evidence="1">
    <location>
        <begin position="7"/>
        <end position="83"/>
    </location>
</feature>
<dbReference type="InterPro" id="IPR009057">
    <property type="entry name" value="Homeodomain-like_sf"/>
</dbReference>
<gene>
    <name evidence="2" type="ORF">AAC691_17765</name>
</gene>
<dbReference type="PANTHER" id="PTHR30514:SF18">
    <property type="entry name" value="RPIR-FAMILY TRANSCRIPTIONAL REGULATOR"/>
    <property type="match status" value="1"/>
</dbReference>
<dbReference type="Gene3D" id="3.40.50.10490">
    <property type="entry name" value="Glucose-6-phosphate isomerase like protein, domain 1"/>
    <property type="match status" value="1"/>
</dbReference>
<dbReference type="InterPro" id="IPR046348">
    <property type="entry name" value="SIS_dom_sf"/>
</dbReference>
<sequence length="285" mass="31108">MNDDSDVSIGARIMKIHDALTAGEQRLASVILELDGNFSGFTASELAARANVSNPTAARFFRRLGYENYQQARTHARDQASLGSPLVALQRRHRIGDVDYDLGRYAEHEILNLRRTMAEISGETLHAAVQMLREARKIRIVAFRNSVLIALYLRAQLSLLHDNVQVLPQLGMAMGEDVATMGAEDLLVVVGMRRRPPVLTQLMRAALERNAKVLQLTHIGAPASPNPSVLTLRCVVDGAGIFDSYSTALCVANCLVSLLEQSMGPGVAERLANIEALRKDIDGIG</sequence>
<proteinExistence type="predicted"/>